<proteinExistence type="predicted"/>
<dbReference type="InterPro" id="IPR017850">
    <property type="entry name" value="Alkaline_phosphatase_core_sf"/>
</dbReference>
<dbReference type="Pfam" id="PF01663">
    <property type="entry name" value="Phosphodiest"/>
    <property type="match status" value="1"/>
</dbReference>
<dbReference type="PANTHER" id="PTHR10151:SF120">
    <property type="entry name" value="BIS(5'-ADENOSYL)-TRIPHOSPHATASE"/>
    <property type="match status" value="1"/>
</dbReference>
<dbReference type="EMBL" id="JAGTTM010000003">
    <property type="protein sequence ID" value="MCC2029986.1"/>
    <property type="molecule type" value="Genomic_DNA"/>
</dbReference>
<name>A0A9X1LQF6_9MICO</name>
<keyword evidence="2" id="KW-1185">Reference proteome</keyword>
<dbReference type="AlphaFoldDB" id="A0A9X1LQF6"/>
<evidence type="ECO:0000313" key="2">
    <source>
        <dbReference type="Proteomes" id="UP001139289"/>
    </source>
</evidence>
<accession>A0A9X1LQF6</accession>
<dbReference type="PANTHER" id="PTHR10151">
    <property type="entry name" value="ECTONUCLEOTIDE PYROPHOSPHATASE/PHOSPHODIESTERASE"/>
    <property type="match status" value="1"/>
</dbReference>
<reference evidence="1" key="1">
    <citation type="submission" date="2021-04" db="EMBL/GenBank/DDBJ databases">
        <title>Microbacterium tenobrionis sp. nov. and Microbacterium allomyrinae sp. nov., isolated from larvae of Tenobrio molitor and Allomyrina dichotoma, respectively.</title>
        <authorList>
            <person name="Lee S.D."/>
        </authorList>
    </citation>
    <scope>NUCLEOTIDE SEQUENCE</scope>
    <source>
        <strain evidence="1">YMB-B2</strain>
    </source>
</reference>
<dbReference type="InterPro" id="IPR002591">
    <property type="entry name" value="Phosphodiest/P_Trfase"/>
</dbReference>
<organism evidence="1 2">
    <name type="scientific">Microbacterium tenebrionis</name>
    <dbReference type="NCBI Taxonomy" id="2830665"/>
    <lineage>
        <taxon>Bacteria</taxon>
        <taxon>Bacillati</taxon>
        <taxon>Actinomycetota</taxon>
        <taxon>Actinomycetes</taxon>
        <taxon>Micrococcales</taxon>
        <taxon>Microbacteriaceae</taxon>
        <taxon>Microbacterium</taxon>
    </lineage>
</organism>
<gene>
    <name evidence="1" type="ORF">KEC56_10755</name>
</gene>
<dbReference type="Gene3D" id="3.40.720.10">
    <property type="entry name" value="Alkaline Phosphatase, subunit A"/>
    <property type="match status" value="1"/>
</dbReference>
<dbReference type="SUPFAM" id="SSF53649">
    <property type="entry name" value="Alkaline phosphatase-like"/>
    <property type="match status" value="1"/>
</dbReference>
<sequence>MAADLLGALRGGTGSLAPARSAVIVVVDGLGAIQLRAHAGHARRLTAGVGRKDVAHSVFPSTTASALTSLLTGADPGSHGLVGYRVLDRTRDRLVNLLSGWESDHIDPLAWQPRPTIFETAAAGGNPAYAIGLAAYARSGFSQATLRGAEFVGVASAAERLSVAYQLAADVPGSLIYCYVPEIDKAGHRYGVDSPEWIAALEDVDQALAPRPPAGAGVLITADHGMVDVPAHRQVVLDEGDGRLDGIRHIGGEPRMLHVYLEPDADPVAALERWRVLSEGDADVLSRAEAIAAGLFGAEVTDAAQARIGDLLVAARGNKAFYDGTAEDQRSRGMIGQHGSVTPEERQVPFIRRGAFAT</sequence>
<evidence type="ECO:0000313" key="1">
    <source>
        <dbReference type="EMBL" id="MCC2029986.1"/>
    </source>
</evidence>
<protein>
    <submittedName>
        <fullName evidence="1">Alkaline phosphatase family protein</fullName>
    </submittedName>
</protein>
<dbReference type="GO" id="GO:0016787">
    <property type="term" value="F:hydrolase activity"/>
    <property type="evidence" value="ECO:0007669"/>
    <property type="project" value="UniProtKB-ARBA"/>
</dbReference>
<dbReference type="Proteomes" id="UP001139289">
    <property type="component" value="Unassembled WGS sequence"/>
</dbReference>
<comment type="caution">
    <text evidence="1">The sequence shown here is derived from an EMBL/GenBank/DDBJ whole genome shotgun (WGS) entry which is preliminary data.</text>
</comment>